<name>A0AA48M0X7_9ZZZZ</name>
<gene>
    <name evidence="1" type="ORF">AMST5_00780</name>
</gene>
<evidence type="ECO:0000313" key="1">
    <source>
        <dbReference type="EMBL" id="CAJ0854861.1"/>
    </source>
</evidence>
<organism evidence="1">
    <name type="scientific">freshwater sediment metagenome</name>
    <dbReference type="NCBI Taxonomy" id="556182"/>
    <lineage>
        <taxon>unclassified sequences</taxon>
        <taxon>metagenomes</taxon>
        <taxon>ecological metagenomes</taxon>
    </lineage>
</organism>
<sequence length="45" mass="5314">MLTFVLFSKRFSPAMRQNRDDHEKARPLVGVYSFTLTKKADREEP</sequence>
<accession>A0AA48M0X7</accession>
<reference evidence="1" key="1">
    <citation type="submission" date="2023-07" db="EMBL/GenBank/DDBJ databases">
        <authorList>
            <person name="Pelsma A.J. K."/>
        </authorList>
    </citation>
    <scope>NUCLEOTIDE SEQUENCE</scope>
</reference>
<dbReference type="AlphaFoldDB" id="A0AA48M0X7"/>
<proteinExistence type="predicted"/>
<protein>
    <submittedName>
        <fullName evidence="1">Uncharacterized protein</fullName>
    </submittedName>
</protein>
<dbReference type="EMBL" id="OY288114">
    <property type="protein sequence ID" value="CAJ0854861.1"/>
    <property type="molecule type" value="Genomic_DNA"/>
</dbReference>